<dbReference type="EMBL" id="CAJHOE010000001">
    <property type="protein sequence ID" value="CAD7286516.1"/>
    <property type="molecule type" value="Genomic_DNA"/>
</dbReference>
<accession>A0ABN7K1V4</accession>
<comment type="caution">
    <text evidence="2">The sequence shown here is derived from an EMBL/GenBank/DDBJ whole genome shotgun (WGS) entry which is preliminary data.</text>
</comment>
<name>A0ABN7K1V4_9BACT</name>
<gene>
    <name evidence="2" type="ORF">LMG8286_00349</name>
</gene>
<reference evidence="2 3" key="1">
    <citation type="submission" date="2020-11" db="EMBL/GenBank/DDBJ databases">
        <authorList>
            <person name="Peeters C."/>
        </authorList>
    </citation>
    <scope>NUCLEOTIDE SEQUENCE [LARGE SCALE GENOMIC DNA]</scope>
    <source>
        <strain evidence="2 3">LMG 8286</strain>
    </source>
</reference>
<keyword evidence="1" id="KW-1133">Transmembrane helix</keyword>
<keyword evidence="3" id="KW-1185">Reference proteome</keyword>
<feature type="transmembrane region" description="Helical" evidence="1">
    <location>
        <begin position="60"/>
        <end position="80"/>
    </location>
</feature>
<evidence type="ECO:0000256" key="1">
    <source>
        <dbReference type="SAM" id="Phobius"/>
    </source>
</evidence>
<feature type="transmembrane region" description="Helical" evidence="1">
    <location>
        <begin position="100"/>
        <end position="118"/>
    </location>
</feature>
<keyword evidence="1" id="KW-0472">Membrane</keyword>
<evidence type="ECO:0000313" key="2">
    <source>
        <dbReference type="EMBL" id="CAD7286516.1"/>
    </source>
</evidence>
<organism evidence="2 3">
    <name type="scientific">Campylobacter suis</name>
    <dbReference type="NCBI Taxonomy" id="2790657"/>
    <lineage>
        <taxon>Bacteria</taxon>
        <taxon>Pseudomonadati</taxon>
        <taxon>Campylobacterota</taxon>
        <taxon>Epsilonproteobacteria</taxon>
        <taxon>Campylobacterales</taxon>
        <taxon>Campylobacteraceae</taxon>
        <taxon>Campylobacter</taxon>
    </lineage>
</organism>
<dbReference type="Proteomes" id="UP000789359">
    <property type="component" value="Unassembled WGS sequence"/>
</dbReference>
<keyword evidence="1" id="KW-0812">Transmembrane</keyword>
<evidence type="ECO:0008006" key="4">
    <source>
        <dbReference type="Google" id="ProtNLM"/>
    </source>
</evidence>
<evidence type="ECO:0000313" key="3">
    <source>
        <dbReference type="Proteomes" id="UP000789359"/>
    </source>
</evidence>
<feature type="transmembrane region" description="Helical" evidence="1">
    <location>
        <begin position="18"/>
        <end position="40"/>
    </location>
</feature>
<dbReference type="RefSeq" id="WP_230056142.1">
    <property type="nucleotide sequence ID" value="NZ_CAJHOE010000001.1"/>
</dbReference>
<feature type="transmembrane region" description="Helical" evidence="1">
    <location>
        <begin position="139"/>
        <end position="161"/>
    </location>
</feature>
<proteinExistence type="predicted"/>
<sequence>MEPSYNIAFARLGHFVPFLHMVAVALLMGIQASFWVIFRFFMKEFLERKLYEEILRAIKFFGYASVFLVVIIFITGFMLGNTDTIKSADPMANAILATKHFLSGLILVNTVYIGFVRLKSLKALNAGDMIEAHENLIIILKYFIPFSAVICVGTVYLGVAYRCF</sequence>
<protein>
    <recommendedName>
        <fullName evidence="4">3-isopropylmalate dehydratase small subunit</fullName>
    </recommendedName>
</protein>